<keyword evidence="2" id="KW-1185">Reference proteome</keyword>
<evidence type="ECO:0000313" key="1">
    <source>
        <dbReference type="EMBL" id="EUJ31130.1"/>
    </source>
</evidence>
<name>W7C1N5_9LIST</name>
<proteinExistence type="predicted"/>
<comment type="caution">
    <text evidence="1">The sequence shown here is derived from an EMBL/GenBank/DDBJ whole genome shotgun (WGS) entry which is preliminary data.</text>
</comment>
<protein>
    <submittedName>
        <fullName evidence="1">Uncharacterized protein</fullName>
    </submittedName>
</protein>
<dbReference type="Proteomes" id="UP000019254">
    <property type="component" value="Unassembled WGS sequence"/>
</dbReference>
<sequence>MKQYLELEKFVLENGTQKGGPDGDWDD</sequence>
<reference evidence="1 2" key="1">
    <citation type="journal article" date="2014" name="Int. J. Syst. Evol. Microbiol.">
        <title>Listeria floridensis sp. nov., Listeria aquatica sp. nov., Listeria cornellensis sp. nov., Listeria riparia sp. nov. and Listeria grandensis sp. nov., from agricultural and natural environments.</title>
        <authorList>
            <person name="den Bakker H.C."/>
            <person name="Warchocki S."/>
            <person name="Wright E.M."/>
            <person name="Allred A.F."/>
            <person name="Ahlstrom C."/>
            <person name="Manuel C.S."/>
            <person name="Stasiewicz M.J."/>
            <person name="Burrell A."/>
            <person name="Roof S."/>
            <person name="Strawn L."/>
            <person name="Fortes E.D."/>
            <person name="Nightingale K.K."/>
            <person name="Kephart D."/>
            <person name="Wiedmann M."/>
        </authorList>
    </citation>
    <scope>NUCLEOTIDE SEQUENCE [LARGE SCALE GENOMIC DNA]</scope>
    <source>
        <strain evidence="2">FSL F6-969</strain>
    </source>
</reference>
<gene>
    <name evidence="1" type="ORF">PCORN_06540</name>
</gene>
<organism evidence="1 2">
    <name type="scientific">Listeria cornellensis FSL F6-0969</name>
    <dbReference type="NCBI Taxonomy" id="1265820"/>
    <lineage>
        <taxon>Bacteria</taxon>
        <taxon>Bacillati</taxon>
        <taxon>Bacillota</taxon>
        <taxon>Bacilli</taxon>
        <taxon>Bacillales</taxon>
        <taxon>Listeriaceae</taxon>
        <taxon>Listeria</taxon>
    </lineage>
</organism>
<evidence type="ECO:0000313" key="2">
    <source>
        <dbReference type="Proteomes" id="UP000019254"/>
    </source>
</evidence>
<accession>W7C1N5</accession>
<dbReference type="AlphaFoldDB" id="W7C1N5"/>
<dbReference type="EMBL" id="AODE01000013">
    <property type="protein sequence ID" value="EUJ31130.1"/>
    <property type="molecule type" value="Genomic_DNA"/>
</dbReference>